<reference evidence="2 3" key="1">
    <citation type="submission" date="2022-12" db="EMBL/GenBank/DDBJ databases">
        <title>Genome Sequence of Deinococcus aquaticus Type Strain PB314.</title>
        <authorList>
            <person name="Albert C."/>
            <person name="Hill J."/>
            <person name="Boren L."/>
            <person name="Scholz-Ng S."/>
            <person name="Fatema N."/>
            <person name="Grosso R."/>
            <person name="Soboslay E."/>
            <person name="Tuohy J."/>
        </authorList>
    </citation>
    <scope>NUCLEOTIDE SEQUENCE [LARGE SCALE GENOMIC DNA]</scope>
    <source>
        <strain evidence="2 3">PB-314</strain>
    </source>
</reference>
<feature type="transmembrane region" description="Helical" evidence="1">
    <location>
        <begin position="29"/>
        <end position="49"/>
    </location>
</feature>
<gene>
    <name evidence="2" type="ORF">M8445_10865</name>
</gene>
<organism evidence="2 3">
    <name type="scientific">Deinococcus aquaticus</name>
    <dbReference type="NCBI Taxonomy" id="328692"/>
    <lineage>
        <taxon>Bacteria</taxon>
        <taxon>Thermotogati</taxon>
        <taxon>Deinococcota</taxon>
        <taxon>Deinococci</taxon>
        <taxon>Deinococcales</taxon>
        <taxon>Deinococcaceae</taxon>
        <taxon>Deinococcus</taxon>
    </lineage>
</organism>
<evidence type="ECO:0000256" key="1">
    <source>
        <dbReference type="SAM" id="Phobius"/>
    </source>
</evidence>
<keyword evidence="3" id="KW-1185">Reference proteome</keyword>
<dbReference type="Proteomes" id="UP001217044">
    <property type="component" value="Chromosome"/>
</dbReference>
<dbReference type="EMBL" id="CP115165">
    <property type="protein sequence ID" value="WDA57850.1"/>
    <property type="molecule type" value="Genomic_DNA"/>
</dbReference>
<dbReference type="RefSeq" id="WP_273987777.1">
    <property type="nucleotide sequence ID" value="NZ_BAABQT010000023.1"/>
</dbReference>
<protein>
    <submittedName>
        <fullName evidence="2">Uncharacterized protein</fullName>
    </submittedName>
</protein>
<sequence>MNTSRLWLVACALLTLTQAWRTWEESQAGLKLLPVAALLFWLYLTVLAWRGEA</sequence>
<evidence type="ECO:0000313" key="2">
    <source>
        <dbReference type="EMBL" id="WDA57850.1"/>
    </source>
</evidence>
<keyword evidence="1" id="KW-0812">Transmembrane</keyword>
<keyword evidence="1" id="KW-0472">Membrane</keyword>
<evidence type="ECO:0000313" key="3">
    <source>
        <dbReference type="Proteomes" id="UP001217044"/>
    </source>
</evidence>
<name>A0ABY7UYC2_9DEIO</name>
<keyword evidence="1" id="KW-1133">Transmembrane helix</keyword>
<proteinExistence type="predicted"/>
<accession>A0ABY7UYC2</accession>